<dbReference type="InterPro" id="IPR012349">
    <property type="entry name" value="Split_barrel_FMN-bd"/>
</dbReference>
<evidence type="ECO:0000256" key="1">
    <source>
        <dbReference type="ARBA" id="ARBA00001917"/>
    </source>
</evidence>
<dbReference type="Proteomes" id="UP000680866">
    <property type="component" value="Chromosome"/>
</dbReference>
<sequence length="212" mass="23286">MTIQPALAPRELDEPLEVDPSDWSKPDVYQLITSLVVPRPIAWISTLSPAGRRNLAPYSYFSLVADHPPHVAFSSIGEKDTLRNIRATGQFVVNLADQGLLEQLDNSGAHFGPDQDEFLEVGVTPVPSVRVAPPRVREAKAHMECEVAGIHPVGNGNLVLGRVVHVHVEPSVWRNGRVDSTLMDPVLRLSRCYGRLSPEVTAEEEPAPHVFT</sequence>
<protein>
    <recommendedName>
        <fullName evidence="5">Flavin reductase like domain-containing protein</fullName>
    </recommendedName>
</protein>
<dbReference type="PANTHER" id="PTHR33798:SF5">
    <property type="entry name" value="FLAVIN REDUCTASE LIKE DOMAIN-CONTAINING PROTEIN"/>
    <property type="match status" value="1"/>
</dbReference>
<dbReference type="InterPro" id="IPR002563">
    <property type="entry name" value="Flavin_Rdtase-like_dom"/>
</dbReference>
<dbReference type="Gene3D" id="2.30.110.10">
    <property type="entry name" value="Electron Transport, Fmn-binding Protein, Chain A"/>
    <property type="match status" value="1"/>
</dbReference>
<dbReference type="Pfam" id="PF01613">
    <property type="entry name" value="Flavin_Reduct"/>
    <property type="match status" value="1"/>
</dbReference>
<dbReference type="RefSeq" id="WP_212826890.1">
    <property type="nucleotide sequence ID" value="NZ_AP023359.1"/>
</dbReference>
<accession>A0A810N1A1</accession>
<dbReference type="GO" id="GO:0016646">
    <property type="term" value="F:oxidoreductase activity, acting on the CH-NH group of donors, NAD or NADP as acceptor"/>
    <property type="evidence" value="ECO:0007669"/>
    <property type="project" value="UniProtKB-ARBA"/>
</dbReference>
<dbReference type="EMBL" id="AP023359">
    <property type="protein sequence ID" value="BCJ66650.1"/>
    <property type="molecule type" value="Genomic_DNA"/>
</dbReference>
<keyword evidence="2" id="KW-0285">Flavoprotein</keyword>
<evidence type="ECO:0000256" key="4">
    <source>
        <dbReference type="ARBA" id="ARBA00038054"/>
    </source>
</evidence>
<feature type="domain" description="Flavin reductase like" evidence="5">
    <location>
        <begin position="34"/>
        <end position="180"/>
    </location>
</feature>
<dbReference type="PANTHER" id="PTHR33798">
    <property type="entry name" value="FLAVOPROTEIN OXYGENASE"/>
    <property type="match status" value="1"/>
</dbReference>
<dbReference type="KEGG" id="pry:Prubr_36710"/>
<dbReference type="GO" id="GO:0010181">
    <property type="term" value="F:FMN binding"/>
    <property type="evidence" value="ECO:0007669"/>
    <property type="project" value="InterPro"/>
</dbReference>
<dbReference type="SUPFAM" id="SSF50475">
    <property type="entry name" value="FMN-binding split barrel"/>
    <property type="match status" value="1"/>
</dbReference>
<gene>
    <name evidence="6" type="ORF">Prubr_36710</name>
</gene>
<evidence type="ECO:0000256" key="3">
    <source>
        <dbReference type="ARBA" id="ARBA00022643"/>
    </source>
</evidence>
<evidence type="ECO:0000313" key="6">
    <source>
        <dbReference type="EMBL" id="BCJ66650.1"/>
    </source>
</evidence>
<dbReference type="SMART" id="SM00903">
    <property type="entry name" value="Flavin_Reduct"/>
    <property type="match status" value="1"/>
</dbReference>
<keyword evidence="3" id="KW-0288">FMN</keyword>
<organism evidence="6 7">
    <name type="scientific">Polymorphospora rubra</name>
    <dbReference type="NCBI Taxonomy" id="338584"/>
    <lineage>
        <taxon>Bacteria</taxon>
        <taxon>Bacillati</taxon>
        <taxon>Actinomycetota</taxon>
        <taxon>Actinomycetes</taxon>
        <taxon>Micromonosporales</taxon>
        <taxon>Micromonosporaceae</taxon>
        <taxon>Polymorphospora</taxon>
    </lineage>
</organism>
<evidence type="ECO:0000259" key="5">
    <source>
        <dbReference type="SMART" id="SM00903"/>
    </source>
</evidence>
<keyword evidence="7" id="KW-1185">Reference proteome</keyword>
<name>A0A810N1A1_9ACTN</name>
<proteinExistence type="inferred from homology"/>
<evidence type="ECO:0000313" key="7">
    <source>
        <dbReference type="Proteomes" id="UP000680866"/>
    </source>
</evidence>
<reference evidence="6" key="1">
    <citation type="submission" date="2020-08" db="EMBL/GenBank/DDBJ databases">
        <title>Whole genome shotgun sequence of Polymorphospora rubra NBRC 101157.</title>
        <authorList>
            <person name="Komaki H."/>
            <person name="Tamura T."/>
        </authorList>
    </citation>
    <scope>NUCLEOTIDE SEQUENCE</scope>
    <source>
        <strain evidence="6">NBRC 101157</strain>
    </source>
</reference>
<evidence type="ECO:0000256" key="2">
    <source>
        <dbReference type="ARBA" id="ARBA00022630"/>
    </source>
</evidence>
<comment type="cofactor">
    <cofactor evidence="1">
        <name>FMN</name>
        <dbReference type="ChEBI" id="CHEBI:58210"/>
    </cofactor>
</comment>
<comment type="similarity">
    <text evidence="4">Belongs to the flavoredoxin family.</text>
</comment>
<dbReference type="AlphaFoldDB" id="A0A810N1A1"/>